<dbReference type="Gene3D" id="3.30.70.580">
    <property type="entry name" value="Pseudouridine synthase I, catalytic domain, N-terminal subdomain"/>
    <property type="match status" value="1"/>
</dbReference>
<dbReference type="EMBL" id="BAABFU010000003">
    <property type="protein sequence ID" value="GAA4352659.1"/>
    <property type="molecule type" value="Genomic_DNA"/>
</dbReference>
<dbReference type="CDD" id="cd02570">
    <property type="entry name" value="PseudoU_synth_EcTruA"/>
    <property type="match status" value="1"/>
</dbReference>
<evidence type="ECO:0000256" key="5">
    <source>
        <dbReference type="RuleBase" id="RU003792"/>
    </source>
</evidence>
<reference evidence="8" key="1">
    <citation type="journal article" date="2019" name="Int. J. Syst. Evol. Microbiol.">
        <title>The Global Catalogue of Microorganisms (GCM) 10K type strain sequencing project: providing services to taxonomists for standard genome sequencing and annotation.</title>
        <authorList>
            <consortium name="The Broad Institute Genomics Platform"/>
            <consortium name="The Broad Institute Genome Sequencing Center for Infectious Disease"/>
            <person name="Wu L."/>
            <person name="Ma J."/>
        </authorList>
    </citation>
    <scope>NUCLEOTIDE SEQUENCE [LARGE SCALE GENOMIC DNA]</scope>
    <source>
        <strain evidence="8">JCM 17727</strain>
    </source>
</reference>
<dbReference type="PIRSF" id="PIRSF001430">
    <property type="entry name" value="tRNA_psdUrid_synth"/>
    <property type="match status" value="1"/>
</dbReference>
<feature type="domain" description="Pseudouridine synthase I TruA alpha/beta" evidence="6">
    <location>
        <begin position="142"/>
        <end position="244"/>
    </location>
</feature>
<dbReference type="InterPro" id="IPR001406">
    <property type="entry name" value="PsdUridine_synth_TruA"/>
</dbReference>
<organism evidence="7 8">
    <name type="scientific">Kangiella taiwanensis</name>
    <dbReference type="NCBI Taxonomy" id="1079179"/>
    <lineage>
        <taxon>Bacteria</taxon>
        <taxon>Pseudomonadati</taxon>
        <taxon>Pseudomonadota</taxon>
        <taxon>Gammaproteobacteria</taxon>
        <taxon>Kangiellales</taxon>
        <taxon>Kangiellaceae</taxon>
        <taxon>Kangiella</taxon>
    </lineage>
</organism>
<evidence type="ECO:0000256" key="1">
    <source>
        <dbReference type="ARBA" id="ARBA00009375"/>
    </source>
</evidence>
<dbReference type="NCBIfam" id="TIGR00071">
    <property type="entry name" value="hisT_truA"/>
    <property type="match status" value="1"/>
</dbReference>
<dbReference type="PANTHER" id="PTHR11142:SF0">
    <property type="entry name" value="TRNA PSEUDOURIDINE SYNTHASE-LIKE 1"/>
    <property type="match status" value="1"/>
</dbReference>
<dbReference type="Proteomes" id="UP001501294">
    <property type="component" value="Unassembled WGS sequence"/>
</dbReference>
<accession>A0ABP8I706</accession>
<dbReference type="InterPro" id="IPR020095">
    <property type="entry name" value="PsdUridine_synth_TruA_C"/>
</dbReference>
<evidence type="ECO:0000256" key="3">
    <source>
        <dbReference type="ARBA" id="ARBA00023235"/>
    </source>
</evidence>
<evidence type="ECO:0000259" key="6">
    <source>
        <dbReference type="Pfam" id="PF01416"/>
    </source>
</evidence>
<gene>
    <name evidence="4 7" type="primary">truA</name>
    <name evidence="7" type="ORF">GCM10023150_20490</name>
</gene>
<feature type="binding site" evidence="4">
    <location>
        <position position="109"/>
    </location>
    <ligand>
        <name>substrate</name>
    </ligand>
</feature>
<evidence type="ECO:0000313" key="7">
    <source>
        <dbReference type="EMBL" id="GAA4352659.1"/>
    </source>
</evidence>
<protein>
    <recommendedName>
        <fullName evidence="4">tRNA pseudouridine synthase A</fullName>
        <ecNumber evidence="4">5.4.99.12</ecNumber>
    </recommendedName>
    <alternativeName>
        <fullName evidence="4">tRNA pseudouridine(38-40) synthase</fullName>
    </alternativeName>
    <alternativeName>
        <fullName evidence="4">tRNA pseudouridylate synthase I</fullName>
    </alternativeName>
    <alternativeName>
        <fullName evidence="4">tRNA-uridine isomerase I</fullName>
    </alternativeName>
</protein>
<dbReference type="Pfam" id="PF01416">
    <property type="entry name" value="PseudoU_synth_1"/>
    <property type="match status" value="2"/>
</dbReference>
<dbReference type="EC" id="5.4.99.12" evidence="4"/>
<evidence type="ECO:0000313" key="8">
    <source>
        <dbReference type="Proteomes" id="UP001501294"/>
    </source>
</evidence>
<comment type="function">
    <text evidence="4">Formation of pseudouridine at positions 38, 39 and 40 in the anticodon stem and loop of transfer RNAs.</text>
</comment>
<proteinExistence type="inferred from homology"/>
<dbReference type="InterPro" id="IPR020094">
    <property type="entry name" value="TruA/RsuA/RluB/E/F_N"/>
</dbReference>
<dbReference type="RefSeq" id="WP_223579439.1">
    <property type="nucleotide sequence ID" value="NZ_BAABFU010000003.1"/>
</dbReference>
<keyword evidence="3 4" id="KW-0413">Isomerase</keyword>
<dbReference type="InterPro" id="IPR020097">
    <property type="entry name" value="PsdUridine_synth_TruA_a/b_dom"/>
</dbReference>
<comment type="similarity">
    <text evidence="1 4 5">Belongs to the tRNA pseudouridine synthase TruA family.</text>
</comment>
<dbReference type="SUPFAM" id="SSF55120">
    <property type="entry name" value="Pseudouridine synthase"/>
    <property type="match status" value="1"/>
</dbReference>
<name>A0ABP8I706_9GAMM</name>
<comment type="catalytic activity">
    <reaction evidence="4 5">
        <text>uridine(38/39/40) in tRNA = pseudouridine(38/39/40) in tRNA</text>
        <dbReference type="Rhea" id="RHEA:22376"/>
        <dbReference type="Rhea" id="RHEA-COMP:10085"/>
        <dbReference type="Rhea" id="RHEA-COMP:10087"/>
        <dbReference type="ChEBI" id="CHEBI:65314"/>
        <dbReference type="ChEBI" id="CHEBI:65315"/>
        <dbReference type="EC" id="5.4.99.12"/>
    </reaction>
</comment>
<dbReference type="PANTHER" id="PTHR11142">
    <property type="entry name" value="PSEUDOURIDYLATE SYNTHASE"/>
    <property type="match status" value="1"/>
</dbReference>
<dbReference type="HAMAP" id="MF_00171">
    <property type="entry name" value="TruA"/>
    <property type="match status" value="1"/>
</dbReference>
<sequence length="272" mass="30731">MKFALGVEYDGSQFYGWQRQSHAKSVQQTLEEVLSKIADEPVQVNCAGRTDTGVHATGQVVSFEINNQRPLKAWTMGANTQLPDSVSVRWAHQVCDDFHARFSATARRYRYIIANTHARPAILNHGLTWCRQTLDVELMNSACQYFPGEQDFASFQAASCQSNTSFRHIDHLRVERYGNYVVIDIKANAFLHHMVRNIAGTLIEVGRGLKPVTWVKELIQAKDRTKAPATASPKGLYLVDVDYPEKFGLPRLPVGPIFLPDIFLPEDLRERS</sequence>
<evidence type="ECO:0000256" key="2">
    <source>
        <dbReference type="ARBA" id="ARBA00022694"/>
    </source>
</evidence>
<keyword evidence="2 4" id="KW-0819">tRNA processing</keyword>
<dbReference type="Gene3D" id="3.30.70.660">
    <property type="entry name" value="Pseudouridine synthase I, catalytic domain, C-terminal subdomain"/>
    <property type="match status" value="1"/>
</dbReference>
<comment type="subunit">
    <text evidence="4">Homodimer.</text>
</comment>
<comment type="caution">
    <text evidence="7">The sequence shown here is derived from an EMBL/GenBank/DDBJ whole genome shotgun (WGS) entry which is preliminary data.</text>
</comment>
<feature type="domain" description="Pseudouridine synthase I TruA alpha/beta" evidence="6">
    <location>
        <begin position="8"/>
        <end position="102"/>
    </location>
</feature>
<comment type="caution">
    <text evidence="4">Lacks conserved residue(s) required for the propagation of feature annotation.</text>
</comment>
<evidence type="ECO:0000256" key="4">
    <source>
        <dbReference type="HAMAP-Rule" id="MF_00171"/>
    </source>
</evidence>
<dbReference type="InterPro" id="IPR020103">
    <property type="entry name" value="PsdUridine_synth_cat_dom_sf"/>
</dbReference>
<feature type="active site" description="Nucleophile" evidence="4">
    <location>
        <position position="51"/>
    </location>
</feature>
<keyword evidence="8" id="KW-1185">Reference proteome</keyword>